<keyword evidence="6 9" id="KW-0472">Membrane</keyword>
<dbReference type="InterPro" id="IPR011701">
    <property type="entry name" value="MFS"/>
</dbReference>
<protein>
    <submittedName>
        <fullName evidence="11">Retrograde regulation protein 2</fullName>
    </submittedName>
</protein>
<feature type="compositionally biased region" description="Polar residues" evidence="8">
    <location>
        <begin position="473"/>
        <end position="482"/>
    </location>
</feature>
<dbReference type="PANTHER" id="PTHR43791:SF4">
    <property type="entry name" value="PANTOTHENATE TRANSPORTER FEN2"/>
    <property type="match status" value="1"/>
</dbReference>
<feature type="transmembrane region" description="Helical" evidence="9">
    <location>
        <begin position="327"/>
        <end position="345"/>
    </location>
</feature>
<dbReference type="InterPro" id="IPR020846">
    <property type="entry name" value="MFS_dom"/>
</dbReference>
<organism evidence="11 12">
    <name type="scientific">Aulographum hederae CBS 113979</name>
    <dbReference type="NCBI Taxonomy" id="1176131"/>
    <lineage>
        <taxon>Eukaryota</taxon>
        <taxon>Fungi</taxon>
        <taxon>Dikarya</taxon>
        <taxon>Ascomycota</taxon>
        <taxon>Pezizomycotina</taxon>
        <taxon>Dothideomycetes</taxon>
        <taxon>Pleosporomycetidae</taxon>
        <taxon>Aulographales</taxon>
        <taxon>Aulographaceae</taxon>
    </lineage>
</organism>
<dbReference type="GO" id="GO:0098717">
    <property type="term" value="P:pantothenate import across plasma membrane"/>
    <property type="evidence" value="ECO:0007669"/>
    <property type="project" value="TreeGrafter"/>
</dbReference>
<evidence type="ECO:0000256" key="5">
    <source>
        <dbReference type="ARBA" id="ARBA00022989"/>
    </source>
</evidence>
<dbReference type="PANTHER" id="PTHR43791">
    <property type="entry name" value="PERMEASE-RELATED"/>
    <property type="match status" value="1"/>
</dbReference>
<dbReference type="Proteomes" id="UP000800041">
    <property type="component" value="Unassembled WGS sequence"/>
</dbReference>
<feature type="transmembrane region" description="Helical" evidence="9">
    <location>
        <begin position="156"/>
        <end position="175"/>
    </location>
</feature>
<reference evidence="11" key="1">
    <citation type="journal article" date="2020" name="Stud. Mycol.">
        <title>101 Dothideomycetes genomes: a test case for predicting lifestyles and emergence of pathogens.</title>
        <authorList>
            <person name="Haridas S."/>
            <person name="Albert R."/>
            <person name="Binder M."/>
            <person name="Bloem J."/>
            <person name="Labutti K."/>
            <person name="Salamov A."/>
            <person name="Andreopoulos B."/>
            <person name="Baker S."/>
            <person name="Barry K."/>
            <person name="Bills G."/>
            <person name="Bluhm B."/>
            <person name="Cannon C."/>
            <person name="Castanera R."/>
            <person name="Culley D."/>
            <person name="Daum C."/>
            <person name="Ezra D."/>
            <person name="Gonzalez J."/>
            <person name="Henrissat B."/>
            <person name="Kuo A."/>
            <person name="Liang C."/>
            <person name="Lipzen A."/>
            <person name="Lutzoni F."/>
            <person name="Magnuson J."/>
            <person name="Mondo S."/>
            <person name="Nolan M."/>
            <person name="Ohm R."/>
            <person name="Pangilinan J."/>
            <person name="Park H.-J."/>
            <person name="Ramirez L."/>
            <person name="Alfaro M."/>
            <person name="Sun H."/>
            <person name="Tritt A."/>
            <person name="Yoshinaga Y."/>
            <person name="Zwiers L.-H."/>
            <person name="Turgeon B."/>
            <person name="Goodwin S."/>
            <person name="Spatafora J."/>
            <person name="Crous P."/>
            <person name="Grigoriev I."/>
        </authorList>
    </citation>
    <scope>NUCLEOTIDE SEQUENCE</scope>
    <source>
        <strain evidence="11">CBS 113979</strain>
    </source>
</reference>
<proteinExistence type="inferred from homology"/>
<keyword evidence="3" id="KW-1003">Cell membrane</keyword>
<evidence type="ECO:0000313" key="11">
    <source>
        <dbReference type="EMBL" id="KAF1981830.1"/>
    </source>
</evidence>
<dbReference type="OrthoDB" id="3639251at2759"/>
<evidence type="ECO:0000256" key="1">
    <source>
        <dbReference type="ARBA" id="ARBA00004651"/>
    </source>
</evidence>
<feature type="transmembrane region" description="Helical" evidence="9">
    <location>
        <begin position="421"/>
        <end position="441"/>
    </location>
</feature>
<evidence type="ECO:0000259" key="10">
    <source>
        <dbReference type="PROSITE" id="PS50850"/>
    </source>
</evidence>
<feature type="transmembrane region" description="Helical" evidence="9">
    <location>
        <begin position="187"/>
        <end position="210"/>
    </location>
</feature>
<dbReference type="AlphaFoldDB" id="A0A6G1GLZ3"/>
<evidence type="ECO:0000256" key="8">
    <source>
        <dbReference type="SAM" id="MobiDB-lite"/>
    </source>
</evidence>
<comment type="similarity">
    <text evidence="7">Belongs to the major facilitator superfamily. Allantoate permease family.</text>
</comment>
<dbReference type="SUPFAM" id="SSF103473">
    <property type="entry name" value="MFS general substrate transporter"/>
    <property type="match status" value="1"/>
</dbReference>
<evidence type="ECO:0000256" key="2">
    <source>
        <dbReference type="ARBA" id="ARBA00022448"/>
    </source>
</evidence>
<gene>
    <name evidence="11" type="ORF">K402DRAFT_341663</name>
</gene>
<keyword evidence="5 9" id="KW-1133">Transmembrane helix</keyword>
<dbReference type="EMBL" id="ML977193">
    <property type="protein sequence ID" value="KAF1981830.1"/>
    <property type="molecule type" value="Genomic_DNA"/>
</dbReference>
<dbReference type="Pfam" id="PF07690">
    <property type="entry name" value="MFS_1"/>
    <property type="match status" value="1"/>
</dbReference>
<dbReference type="FunFam" id="1.20.1250.20:FF:000386">
    <property type="entry name" value="MFS general substrate transporter"/>
    <property type="match status" value="1"/>
</dbReference>
<comment type="subcellular location">
    <subcellularLocation>
        <location evidence="1">Cell membrane</location>
        <topology evidence="1">Multi-pass membrane protein</topology>
    </subcellularLocation>
</comment>
<dbReference type="Gene3D" id="1.20.1250.20">
    <property type="entry name" value="MFS general substrate transporter like domains"/>
    <property type="match status" value="1"/>
</dbReference>
<feature type="transmembrane region" description="Helical" evidence="9">
    <location>
        <begin position="94"/>
        <end position="113"/>
    </location>
</feature>
<dbReference type="FunFam" id="1.20.1250.20:FF:000065">
    <property type="entry name" value="Putative MFS pantothenate transporter"/>
    <property type="match status" value="1"/>
</dbReference>
<evidence type="ECO:0000256" key="9">
    <source>
        <dbReference type="SAM" id="Phobius"/>
    </source>
</evidence>
<evidence type="ECO:0000256" key="6">
    <source>
        <dbReference type="ARBA" id="ARBA00023136"/>
    </source>
</evidence>
<feature type="transmembrane region" description="Helical" evidence="9">
    <location>
        <begin position="357"/>
        <end position="375"/>
    </location>
</feature>
<feature type="transmembrane region" description="Helical" evidence="9">
    <location>
        <begin position="257"/>
        <end position="282"/>
    </location>
</feature>
<feature type="region of interest" description="Disordered" evidence="8">
    <location>
        <begin position="461"/>
        <end position="482"/>
    </location>
</feature>
<feature type="domain" description="Major facilitator superfamily (MFS) profile" evidence="10">
    <location>
        <begin position="28"/>
        <end position="482"/>
    </location>
</feature>
<keyword evidence="12" id="KW-1185">Reference proteome</keyword>
<dbReference type="InterPro" id="IPR036259">
    <property type="entry name" value="MFS_trans_sf"/>
</dbReference>
<dbReference type="PROSITE" id="PS50850">
    <property type="entry name" value="MFS"/>
    <property type="match status" value="1"/>
</dbReference>
<feature type="transmembrane region" description="Helical" evidence="9">
    <location>
        <begin position="302"/>
        <end position="320"/>
    </location>
</feature>
<name>A0A6G1GLZ3_9PEZI</name>
<dbReference type="GO" id="GO:0015233">
    <property type="term" value="F:pantothenate transmembrane transporter activity"/>
    <property type="evidence" value="ECO:0007669"/>
    <property type="project" value="TreeGrafter"/>
</dbReference>
<evidence type="ECO:0000313" key="12">
    <source>
        <dbReference type="Proteomes" id="UP000800041"/>
    </source>
</evidence>
<keyword evidence="2" id="KW-0813">Transport</keyword>
<sequence length="482" mass="54036">MGSRFREYWRTNYLPGERKLVQKIDFFILTFCCLSYFLNYLDRSNLNNAYVSGMREDLSFSGSQLNQITTCFTVGYVIGQIPSNLSLHYVQPRIFFPSMMLVWAGLTMVTASVQRPESIMAIRFFQGIAESTTFVGTHYILGSWYTPRELGKRSGIFTASGLAGTMIGGFIQTGIHSSMDGLAGLAGWRWLFIIDGIITLPVALYGFLLFPNTPQTTNAPYLSSAERHLAISRVPEVTDRSPLTWSFFKAVWKSWQWYGFIIVWIIAGETESFSSNALLALYMQASPTHDYTVAQLNNYPTGVPAVGIVSTLFFATLTDFLGGKRWIVAYFIAITGICTSAMILAPQHKPSVIFGAYYWAGAVYACQATFFAWANDAMRYEDEMLRAIVISGMNLGSNAVNAWWLLIFYAADLAPWFTRGMYAMIAMSIALGIWTTGLIYVENREAKKLVNRQDLLPEAEQERARNGSVDEIPTNNNLATKL</sequence>
<evidence type="ECO:0000256" key="3">
    <source>
        <dbReference type="ARBA" id="ARBA00022475"/>
    </source>
</evidence>
<evidence type="ECO:0000256" key="7">
    <source>
        <dbReference type="ARBA" id="ARBA00037968"/>
    </source>
</evidence>
<evidence type="ECO:0000256" key="4">
    <source>
        <dbReference type="ARBA" id="ARBA00022692"/>
    </source>
</evidence>
<keyword evidence="4 9" id="KW-0812">Transmembrane</keyword>
<feature type="transmembrane region" description="Helical" evidence="9">
    <location>
        <begin position="20"/>
        <end position="38"/>
    </location>
</feature>
<accession>A0A6G1GLZ3</accession>
<dbReference type="GO" id="GO:0005886">
    <property type="term" value="C:plasma membrane"/>
    <property type="evidence" value="ECO:0007669"/>
    <property type="project" value="UniProtKB-SubCell"/>
</dbReference>
<feature type="transmembrane region" description="Helical" evidence="9">
    <location>
        <begin position="387"/>
        <end position="409"/>
    </location>
</feature>